<dbReference type="PANTHER" id="PTHR34857:SF2">
    <property type="entry name" value="SLL0384 PROTEIN"/>
    <property type="match status" value="1"/>
</dbReference>
<evidence type="ECO:0000313" key="8">
    <source>
        <dbReference type="Proteomes" id="UP000663722"/>
    </source>
</evidence>
<keyword evidence="4 6" id="KW-1133">Transmembrane helix</keyword>
<name>A0A975BM47_9BACT</name>
<sequence length="249" mass="27866">MAELTVFGYRTGTSLLHILDSRFKLACLILISLASLKAYIPGLSLLILLLVFAIIHIRVSFISVLKEIQYFLILLTFVLIARALSTPGTPVIEFMGLTMTSQGLYDGILVCGRLGTVVLLGLIFVSTTRPSEIKAAVEWFLTPFPFIPAKRVATMISLVMRFIPTILNQAKETADAQRARGIENRKNPVYRLIKFTIPLMRRTFEDADKLIVAMEARCYSENRTDPELSSGKKDWIALLLVICLCILIL</sequence>
<protein>
    <submittedName>
        <fullName evidence="7">ABC transporter, permease protein domain-containing protein</fullName>
    </submittedName>
</protein>
<keyword evidence="8" id="KW-1185">Reference proteome</keyword>
<dbReference type="RefSeq" id="WP_207682678.1">
    <property type="nucleotide sequence ID" value="NZ_CP061800.1"/>
</dbReference>
<dbReference type="InterPro" id="IPR051611">
    <property type="entry name" value="ECF_transporter_component"/>
</dbReference>
<keyword evidence="5 6" id="KW-0472">Membrane</keyword>
<dbReference type="PANTHER" id="PTHR34857">
    <property type="entry name" value="SLL0384 PROTEIN"/>
    <property type="match status" value="1"/>
</dbReference>
<gene>
    <name evidence="7" type="ORF">dnm_035530</name>
</gene>
<evidence type="ECO:0000256" key="3">
    <source>
        <dbReference type="ARBA" id="ARBA00022692"/>
    </source>
</evidence>
<evidence type="ECO:0000256" key="2">
    <source>
        <dbReference type="ARBA" id="ARBA00022475"/>
    </source>
</evidence>
<evidence type="ECO:0000256" key="1">
    <source>
        <dbReference type="ARBA" id="ARBA00004141"/>
    </source>
</evidence>
<dbReference type="AlphaFoldDB" id="A0A975BM47"/>
<dbReference type="InterPro" id="IPR003339">
    <property type="entry name" value="ABC/ECF_trnsptr_transmembrane"/>
</dbReference>
<dbReference type="GO" id="GO:0005886">
    <property type="term" value="C:plasma membrane"/>
    <property type="evidence" value="ECO:0007669"/>
    <property type="project" value="UniProtKB-ARBA"/>
</dbReference>
<feature type="transmembrane region" description="Helical" evidence="6">
    <location>
        <begin position="68"/>
        <end position="84"/>
    </location>
</feature>
<organism evidence="7 8">
    <name type="scientific">Desulfonema magnum</name>
    <dbReference type="NCBI Taxonomy" id="45655"/>
    <lineage>
        <taxon>Bacteria</taxon>
        <taxon>Pseudomonadati</taxon>
        <taxon>Thermodesulfobacteriota</taxon>
        <taxon>Desulfobacteria</taxon>
        <taxon>Desulfobacterales</taxon>
        <taxon>Desulfococcaceae</taxon>
        <taxon>Desulfonema</taxon>
    </lineage>
</organism>
<evidence type="ECO:0000313" key="7">
    <source>
        <dbReference type="EMBL" id="QTA87519.1"/>
    </source>
</evidence>
<evidence type="ECO:0000256" key="6">
    <source>
        <dbReference type="SAM" id="Phobius"/>
    </source>
</evidence>
<dbReference type="Pfam" id="PF02361">
    <property type="entry name" value="CbiQ"/>
    <property type="match status" value="1"/>
</dbReference>
<comment type="subcellular location">
    <subcellularLocation>
        <location evidence="1">Membrane</location>
        <topology evidence="1">Multi-pass membrane protein</topology>
    </subcellularLocation>
</comment>
<accession>A0A975BM47</accession>
<keyword evidence="2" id="KW-1003">Cell membrane</keyword>
<dbReference type="EMBL" id="CP061800">
    <property type="protein sequence ID" value="QTA87519.1"/>
    <property type="molecule type" value="Genomic_DNA"/>
</dbReference>
<dbReference type="KEGG" id="dmm:dnm_035530"/>
<feature type="transmembrane region" description="Helical" evidence="6">
    <location>
        <begin position="104"/>
        <end position="125"/>
    </location>
</feature>
<evidence type="ECO:0000256" key="5">
    <source>
        <dbReference type="ARBA" id="ARBA00023136"/>
    </source>
</evidence>
<feature type="transmembrane region" description="Helical" evidence="6">
    <location>
        <begin position="38"/>
        <end position="56"/>
    </location>
</feature>
<evidence type="ECO:0000256" key="4">
    <source>
        <dbReference type="ARBA" id="ARBA00022989"/>
    </source>
</evidence>
<reference evidence="7" key="1">
    <citation type="journal article" date="2021" name="Microb. Physiol.">
        <title>Proteogenomic Insights into the Physiology of Marine, Sulfate-Reducing, Filamentous Desulfonema limicola and Desulfonema magnum.</title>
        <authorList>
            <person name="Schnaars V."/>
            <person name="Wohlbrand L."/>
            <person name="Scheve S."/>
            <person name="Hinrichs C."/>
            <person name="Reinhardt R."/>
            <person name="Rabus R."/>
        </authorList>
    </citation>
    <scope>NUCLEOTIDE SEQUENCE</scope>
    <source>
        <strain evidence="7">4be13</strain>
    </source>
</reference>
<dbReference type="Proteomes" id="UP000663722">
    <property type="component" value="Chromosome"/>
</dbReference>
<keyword evidence="3 6" id="KW-0812">Transmembrane</keyword>
<proteinExistence type="predicted"/>
<dbReference type="CDD" id="cd16914">
    <property type="entry name" value="EcfT"/>
    <property type="match status" value="1"/>
</dbReference>